<dbReference type="GO" id="GO:0000324">
    <property type="term" value="C:fungal-type vacuole"/>
    <property type="evidence" value="ECO:0007669"/>
    <property type="project" value="TreeGrafter"/>
</dbReference>
<feature type="region of interest" description="Disordered" evidence="7">
    <location>
        <begin position="292"/>
        <end position="311"/>
    </location>
</feature>
<comment type="subcellular location">
    <subcellularLocation>
        <location evidence="1">Membrane</location>
        <topology evidence="1">Multi-pass membrane protein</topology>
    </subcellularLocation>
</comment>
<evidence type="ECO:0000256" key="6">
    <source>
        <dbReference type="ARBA" id="ARBA00023136"/>
    </source>
</evidence>
<dbReference type="GO" id="GO:0005886">
    <property type="term" value="C:plasma membrane"/>
    <property type="evidence" value="ECO:0007669"/>
    <property type="project" value="TreeGrafter"/>
</dbReference>
<feature type="transmembrane region" description="Helical" evidence="8">
    <location>
        <begin position="6"/>
        <end position="24"/>
    </location>
</feature>
<gene>
    <name evidence="9" type="ORF">RCC_12156</name>
</gene>
<dbReference type="Proteomes" id="UP000225277">
    <property type="component" value="Unassembled WGS sequence"/>
</dbReference>
<dbReference type="GO" id="GO:0042907">
    <property type="term" value="F:xanthine transmembrane transporter activity"/>
    <property type="evidence" value="ECO:0007669"/>
    <property type="project" value="TreeGrafter"/>
</dbReference>
<dbReference type="AlphaFoldDB" id="A0A2D3UP47"/>
<dbReference type="EMBL" id="FJUY01000001">
    <property type="protein sequence ID" value="CZT15518.1"/>
    <property type="molecule type" value="Genomic_DNA"/>
</dbReference>
<evidence type="ECO:0000256" key="7">
    <source>
        <dbReference type="SAM" id="MobiDB-lite"/>
    </source>
</evidence>
<dbReference type="InterPro" id="IPR006043">
    <property type="entry name" value="NCS2"/>
</dbReference>
<feature type="transmembrane region" description="Helical" evidence="8">
    <location>
        <begin position="36"/>
        <end position="56"/>
    </location>
</feature>
<sequence>MPLPWGDARFIGMGFSVFVTILIVEMIGSPLMKSAGIIIGLAVGSTISGALGYWSATQIHQAPKATFLWAETFKLRVDGTLILPLMILFVCEALVCMPSIISTSEISGIDVEGIKANTRIQGGILCDATGTLISGLAMSLPMVSHAGNNGVIIVTSNASRRAGYCACIILIIMGIFGKFGAVFAAMPSVILGGMQVFLYATIAVSGLRILATIPWTRRDRFILSASLGMGLLNIVTPTWFSDVLNYTGPNVQLAGFLEGVNLLVETPFILTMLVAVLLNFIMPADRSHLKAPLSPERTVSDPIDQGIRRDS</sequence>
<dbReference type="RefSeq" id="XP_023622414.1">
    <property type="nucleotide sequence ID" value="XM_023766646.1"/>
</dbReference>
<feature type="transmembrane region" description="Helical" evidence="8">
    <location>
        <begin position="221"/>
        <end position="240"/>
    </location>
</feature>
<accession>A0A2D3UP47</accession>
<keyword evidence="4 8" id="KW-0812">Transmembrane</keyword>
<feature type="transmembrane region" description="Helical" evidence="8">
    <location>
        <begin position="81"/>
        <end position="101"/>
    </location>
</feature>
<evidence type="ECO:0000256" key="2">
    <source>
        <dbReference type="ARBA" id="ARBA00008821"/>
    </source>
</evidence>
<protein>
    <recommendedName>
        <fullName evidence="11">Purine permease</fullName>
    </recommendedName>
</protein>
<evidence type="ECO:0000256" key="5">
    <source>
        <dbReference type="ARBA" id="ARBA00022989"/>
    </source>
</evidence>
<keyword evidence="3" id="KW-0813">Transport</keyword>
<proteinExistence type="inferred from homology"/>
<evidence type="ECO:0000313" key="10">
    <source>
        <dbReference type="Proteomes" id="UP000225277"/>
    </source>
</evidence>
<comment type="similarity">
    <text evidence="2">Belongs to the nucleobase:cation symporter-2 (NCS2) (TC 2.A.40) family.</text>
</comment>
<dbReference type="GeneID" id="35606712"/>
<keyword evidence="5 8" id="KW-1133">Transmembrane helix</keyword>
<dbReference type="OrthoDB" id="1641903at2759"/>
<name>A0A2D3UP47_9PEZI</name>
<evidence type="ECO:0000256" key="4">
    <source>
        <dbReference type="ARBA" id="ARBA00022692"/>
    </source>
</evidence>
<evidence type="ECO:0000256" key="1">
    <source>
        <dbReference type="ARBA" id="ARBA00004141"/>
    </source>
</evidence>
<evidence type="ECO:0008006" key="11">
    <source>
        <dbReference type="Google" id="ProtNLM"/>
    </source>
</evidence>
<evidence type="ECO:0000256" key="8">
    <source>
        <dbReference type="SAM" id="Phobius"/>
    </source>
</evidence>
<keyword evidence="6 8" id="KW-0472">Membrane</keyword>
<feature type="transmembrane region" description="Helical" evidence="8">
    <location>
        <begin position="162"/>
        <end position="183"/>
    </location>
</feature>
<feature type="transmembrane region" description="Helical" evidence="8">
    <location>
        <begin position="260"/>
        <end position="281"/>
    </location>
</feature>
<evidence type="ECO:0000313" key="9">
    <source>
        <dbReference type="EMBL" id="CZT15518.1"/>
    </source>
</evidence>
<feature type="transmembrane region" description="Helical" evidence="8">
    <location>
        <begin position="189"/>
        <end position="209"/>
    </location>
</feature>
<reference evidence="9 10" key="1">
    <citation type="submission" date="2016-03" db="EMBL/GenBank/DDBJ databases">
        <authorList>
            <person name="Ploux O."/>
        </authorList>
    </citation>
    <scope>NUCLEOTIDE SEQUENCE [LARGE SCALE GENOMIC DNA]</scope>
    <source>
        <strain evidence="9 10">URUG2</strain>
    </source>
</reference>
<dbReference type="PANTHER" id="PTHR42810:SF2">
    <property type="entry name" value="PURINE PERMEASE C1399.01C-RELATED"/>
    <property type="match status" value="1"/>
</dbReference>
<dbReference type="Pfam" id="PF00860">
    <property type="entry name" value="Xan_ur_permease"/>
    <property type="match status" value="1"/>
</dbReference>
<organism evidence="9 10">
    <name type="scientific">Ramularia collo-cygni</name>
    <dbReference type="NCBI Taxonomy" id="112498"/>
    <lineage>
        <taxon>Eukaryota</taxon>
        <taxon>Fungi</taxon>
        <taxon>Dikarya</taxon>
        <taxon>Ascomycota</taxon>
        <taxon>Pezizomycotina</taxon>
        <taxon>Dothideomycetes</taxon>
        <taxon>Dothideomycetidae</taxon>
        <taxon>Mycosphaerellales</taxon>
        <taxon>Mycosphaerellaceae</taxon>
        <taxon>Ramularia</taxon>
    </lineage>
</organism>
<keyword evidence="10" id="KW-1185">Reference proteome</keyword>
<dbReference type="STRING" id="112498.A0A2D3UP47"/>
<dbReference type="PANTHER" id="PTHR42810">
    <property type="entry name" value="PURINE PERMEASE C1399.01C-RELATED"/>
    <property type="match status" value="1"/>
</dbReference>
<evidence type="ECO:0000256" key="3">
    <source>
        <dbReference type="ARBA" id="ARBA00022448"/>
    </source>
</evidence>